<feature type="binding site" evidence="13">
    <location>
        <position position="176"/>
    </location>
    <ligand>
        <name>ATP</name>
        <dbReference type="ChEBI" id="CHEBI:30616"/>
    </ligand>
</feature>
<dbReference type="GO" id="GO:0004592">
    <property type="term" value="F:pantoate-beta-alanine ligase activity"/>
    <property type="evidence" value="ECO:0007669"/>
    <property type="project" value="UniProtKB-UniRule"/>
</dbReference>
<dbReference type="CDD" id="cd00560">
    <property type="entry name" value="PanC"/>
    <property type="match status" value="1"/>
</dbReference>
<sequence>MRIIDSVREMQQQADDWRRQGRRIVLVPTMGFLHEGHLALMRKALTLGDVTVVSVFVNPTQFGPGEDFERYPRDPERDFRMIEEVGVDAVFCPSAEAMYPQGYQTFVEVTEVSGPLCGERRPGHFRGVATVVAKLFNIVKPHAAVFGEKDFQQLVVIRRMVGDLNMDVEVVGHPTVREADGLAMSSRNIYLSEDERRDALKLSQALKEAAELVDAGERRAEVILERVRDVLQSGRHIRIDYAELREPDSLRARSRIDGPTLLALAAHVGKARLIDNRVLNPA</sequence>
<feature type="binding site" evidence="13">
    <location>
        <position position="153"/>
    </location>
    <ligand>
        <name>(R)-pantoate</name>
        <dbReference type="ChEBI" id="CHEBI:15980"/>
    </ligand>
</feature>
<evidence type="ECO:0000256" key="9">
    <source>
        <dbReference type="ARBA" id="ARBA00022741"/>
    </source>
</evidence>
<comment type="subunit">
    <text evidence="13">Homodimer.</text>
</comment>
<comment type="subcellular location">
    <subcellularLocation>
        <location evidence="1 13">Cytoplasm</location>
    </subcellularLocation>
</comment>
<dbReference type="EMBL" id="CP040098">
    <property type="protein sequence ID" value="QCQ23239.1"/>
    <property type="molecule type" value="Genomic_DNA"/>
</dbReference>
<comment type="pathway">
    <text evidence="2 13">Cofactor biosynthesis; (R)-pantothenate biosynthesis; (R)-pantothenate from (R)-pantoate and beta-alanine: step 1/1.</text>
</comment>
<evidence type="ECO:0000256" key="5">
    <source>
        <dbReference type="ARBA" id="ARBA00014155"/>
    </source>
</evidence>
<evidence type="ECO:0000256" key="13">
    <source>
        <dbReference type="HAMAP-Rule" id="MF_00158"/>
    </source>
</evidence>
<dbReference type="InterPro" id="IPR014729">
    <property type="entry name" value="Rossmann-like_a/b/a_fold"/>
</dbReference>
<keyword evidence="6 13" id="KW-0963">Cytoplasm</keyword>
<dbReference type="PANTHER" id="PTHR21299:SF1">
    <property type="entry name" value="PANTOATE--BETA-ALANINE LIGASE"/>
    <property type="match status" value="1"/>
</dbReference>
<keyword evidence="15" id="KW-1185">Reference proteome</keyword>
<feature type="binding site" evidence="13">
    <location>
        <position position="61"/>
    </location>
    <ligand>
        <name>(R)-pantoate</name>
        <dbReference type="ChEBI" id="CHEBI:15980"/>
    </ligand>
</feature>
<evidence type="ECO:0000313" key="15">
    <source>
        <dbReference type="Proteomes" id="UP000298602"/>
    </source>
</evidence>
<feature type="binding site" evidence="13">
    <location>
        <position position="61"/>
    </location>
    <ligand>
        <name>beta-alanine</name>
        <dbReference type="ChEBI" id="CHEBI:57966"/>
    </ligand>
</feature>
<feature type="binding site" evidence="13">
    <location>
        <begin position="30"/>
        <end position="37"/>
    </location>
    <ligand>
        <name>ATP</name>
        <dbReference type="ChEBI" id="CHEBI:30616"/>
    </ligand>
</feature>
<reference evidence="14 15" key="2">
    <citation type="submission" date="2019-05" db="EMBL/GenBank/DDBJ databases">
        <authorList>
            <person name="Suflita J.M."/>
            <person name="Marks C.R."/>
        </authorList>
    </citation>
    <scope>NUCLEOTIDE SEQUENCE [LARGE SCALE GENOMIC DNA]</scope>
    <source>
        <strain evidence="14 15">ALDC</strain>
    </source>
</reference>
<dbReference type="FunFam" id="3.40.50.620:FF:000114">
    <property type="entry name" value="Pantothenate synthetase"/>
    <property type="match status" value="1"/>
</dbReference>
<comment type="miscellaneous">
    <text evidence="13">The reaction proceeds by a bi uni uni bi ping pong mechanism.</text>
</comment>
<dbReference type="PANTHER" id="PTHR21299">
    <property type="entry name" value="CYTIDYLATE KINASE/PANTOATE-BETA-ALANINE LIGASE"/>
    <property type="match status" value="1"/>
</dbReference>
<evidence type="ECO:0000256" key="10">
    <source>
        <dbReference type="ARBA" id="ARBA00022840"/>
    </source>
</evidence>
<dbReference type="OrthoDB" id="9773087at2"/>
<dbReference type="HAMAP" id="MF_00158">
    <property type="entry name" value="PanC"/>
    <property type="match status" value="1"/>
</dbReference>
<dbReference type="Pfam" id="PF02569">
    <property type="entry name" value="Pantoate_ligase"/>
    <property type="match status" value="1"/>
</dbReference>
<evidence type="ECO:0000256" key="8">
    <source>
        <dbReference type="ARBA" id="ARBA00022655"/>
    </source>
</evidence>
<reference evidence="14 15" key="1">
    <citation type="submission" date="2019-05" db="EMBL/GenBank/DDBJ databases">
        <title>The Complete Genome Sequence of the n-alkane-degrading Desulfoglaeba alkanexedens ALDC reveals multiple alkylsuccinate synthase gene clusters.</title>
        <authorList>
            <person name="Callaghan A.V."/>
            <person name="Davidova I.A."/>
            <person name="Duncan K.E."/>
            <person name="Morris B."/>
            <person name="McInerney M.J."/>
        </authorList>
    </citation>
    <scope>NUCLEOTIDE SEQUENCE [LARGE SCALE GENOMIC DNA]</scope>
    <source>
        <strain evidence="14 15">ALDC</strain>
    </source>
</reference>
<dbReference type="RefSeq" id="WP_137425518.1">
    <property type="nucleotide sequence ID" value="NZ_CP040098.1"/>
</dbReference>
<accession>A0A4P8L5I0</accession>
<evidence type="ECO:0000256" key="12">
    <source>
        <dbReference type="ARBA" id="ARBA00055042"/>
    </source>
</evidence>
<evidence type="ECO:0000256" key="3">
    <source>
        <dbReference type="ARBA" id="ARBA00009256"/>
    </source>
</evidence>
<keyword evidence="7 13" id="KW-0436">Ligase</keyword>
<dbReference type="InterPro" id="IPR042176">
    <property type="entry name" value="Pantoate_ligase_C"/>
</dbReference>
<comment type="similarity">
    <text evidence="3 13">Belongs to the pantothenate synthetase family.</text>
</comment>
<dbReference type="InterPro" id="IPR003721">
    <property type="entry name" value="Pantoate_ligase"/>
</dbReference>
<evidence type="ECO:0000256" key="4">
    <source>
        <dbReference type="ARBA" id="ARBA00012219"/>
    </source>
</evidence>
<comment type="function">
    <text evidence="12 13">Catalyzes the condensation of pantoate with beta-alanine in an ATP-dependent reaction via a pantoyl-adenylate intermediate.</text>
</comment>
<feature type="binding site" evidence="13">
    <location>
        <begin position="184"/>
        <end position="187"/>
    </location>
    <ligand>
        <name>ATP</name>
        <dbReference type="ChEBI" id="CHEBI:30616"/>
    </ligand>
</feature>
<dbReference type="GO" id="GO:0005524">
    <property type="term" value="F:ATP binding"/>
    <property type="evidence" value="ECO:0007669"/>
    <property type="project" value="UniProtKB-KW"/>
</dbReference>
<proteinExistence type="inferred from homology"/>
<dbReference type="Gene3D" id="3.40.50.620">
    <property type="entry name" value="HUPs"/>
    <property type="match status" value="1"/>
</dbReference>
<evidence type="ECO:0000256" key="6">
    <source>
        <dbReference type="ARBA" id="ARBA00022490"/>
    </source>
</evidence>
<comment type="catalytic activity">
    <reaction evidence="11 13">
        <text>(R)-pantoate + beta-alanine + ATP = (R)-pantothenate + AMP + diphosphate + H(+)</text>
        <dbReference type="Rhea" id="RHEA:10912"/>
        <dbReference type="ChEBI" id="CHEBI:15378"/>
        <dbReference type="ChEBI" id="CHEBI:15980"/>
        <dbReference type="ChEBI" id="CHEBI:29032"/>
        <dbReference type="ChEBI" id="CHEBI:30616"/>
        <dbReference type="ChEBI" id="CHEBI:33019"/>
        <dbReference type="ChEBI" id="CHEBI:57966"/>
        <dbReference type="ChEBI" id="CHEBI:456215"/>
        <dbReference type="EC" id="6.3.2.1"/>
    </reaction>
</comment>
<dbReference type="NCBIfam" id="TIGR00018">
    <property type="entry name" value="panC"/>
    <property type="match status" value="1"/>
</dbReference>
<dbReference type="AlphaFoldDB" id="A0A4P8L5I0"/>
<keyword evidence="9 13" id="KW-0547">Nucleotide-binding</keyword>
<name>A0A4P8L5I0_9BACT</name>
<dbReference type="Gene3D" id="3.30.1300.10">
    <property type="entry name" value="Pantoate-beta-alanine ligase, C-terminal domain"/>
    <property type="match status" value="1"/>
</dbReference>
<evidence type="ECO:0000256" key="7">
    <source>
        <dbReference type="ARBA" id="ARBA00022598"/>
    </source>
</evidence>
<feature type="active site" description="Proton donor" evidence="13">
    <location>
        <position position="37"/>
    </location>
</feature>
<dbReference type="GO" id="GO:0005829">
    <property type="term" value="C:cytosol"/>
    <property type="evidence" value="ECO:0007669"/>
    <property type="project" value="TreeGrafter"/>
</dbReference>
<feature type="binding site" evidence="13">
    <location>
        <begin position="147"/>
        <end position="150"/>
    </location>
    <ligand>
        <name>ATP</name>
        <dbReference type="ChEBI" id="CHEBI:30616"/>
    </ligand>
</feature>
<organism evidence="14 15">
    <name type="scientific">Desulfoglaeba alkanexedens ALDC</name>
    <dbReference type="NCBI Taxonomy" id="980445"/>
    <lineage>
        <taxon>Bacteria</taxon>
        <taxon>Pseudomonadati</taxon>
        <taxon>Thermodesulfobacteriota</taxon>
        <taxon>Syntrophobacteria</taxon>
        <taxon>Syntrophobacterales</taxon>
        <taxon>Syntrophobacteraceae</taxon>
        <taxon>Desulfoglaeba</taxon>
    </lineage>
</organism>
<dbReference type="InterPro" id="IPR004821">
    <property type="entry name" value="Cyt_trans-like"/>
</dbReference>
<protein>
    <recommendedName>
        <fullName evidence="5 13">Pantothenate synthetase</fullName>
        <shortName evidence="13">PS</shortName>
        <ecNumber evidence="4 13">6.3.2.1</ecNumber>
    </recommendedName>
    <alternativeName>
        <fullName evidence="13">Pantoate--beta-alanine ligase</fullName>
    </alternativeName>
    <alternativeName>
        <fullName evidence="13">Pantoate-activating enzyme</fullName>
    </alternativeName>
</protein>
<evidence type="ECO:0000256" key="11">
    <source>
        <dbReference type="ARBA" id="ARBA00048258"/>
    </source>
</evidence>
<dbReference type="Proteomes" id="UP000298602">
    <property type="component" value="Chromosome"/>
</dbReference>
<keyword evidence="10 13" id="KW-0067">ATP-binding</keyword>
<dbReference type="EC" id="6.3.2.1" evidence="4 13"/>
<keyword evidence="8 13" id="KW-0566">Pantothenate biosynthesis</keyword>
<gene>
    <name evidence="13" type="primary">panC</name>
    <name evidence="14" type="ORF">FDQ92_14300</name>
</gene>
<dbReference type="GO" id="GO:0015940">
    <property type="term" value="P:pantothenate biosynthetic process"/>
    <property type="evidence" value="ECO:0007669"/>
    <property type="project" value="UniProtKB-UniRule"/>
</dbReference>
<evidence type="ECO:0000313" key="14">
    <source>
        <dbReference type="EMBL" id="QCQ23239.1"/>
    </source>
</evidence>
<dbReference type="SUPFAM" id="SSF52374">
    <property type="entry name" value="Nucleotidylyl transferase"/>
    <property type="match status" value="1"/>
</dbReference>
<dbReference type="NCBIfam" id="TIGR00125">
    <property type="entry name" value="cyt_tran_rel"/>
    <property type="match status" value="1"/>
</dbReference>
<evidence type="ECO:0000256" key="2">
    <source>
        <dbReference type="ARBA" id="ARBA00004990"/>
    </source>
</evidence>
<dbReference type="UniPathway" id="UPA00028">
    <property type="reaction ID" value="UER00005"/>
</dbReference>
<dbReference type="KEGG" id="dax:FDQ92_14300"/>
<dbReference type="FunFam" id="3.30.1300.10:FF:000001">
    <property type="entry name" value="Pantothenate synthetase"/>
    <property type="match status" value="1"/>
</dbReference>
<evidence type="ECO:0000256" key="1">
    <source>
        <dbReference type="ARBA" id="ARBA00004496"/>
    </source>
</evidence>